<dbReference type="InterPro" id="IPR013785">
    <property type="entry name" value="Aldolase_TIM"/>
</dbReference>
<dbReference type="HAMAP" id="MF_00494">
    <property type="entry name" value="Transaldolase_3b"/>
    <property type="match status" value="1"/>
</dbReference>
<evidence type="ECO:0000256" key="4">
    <source>
        <dbReference type="ARBA" id="ARBA00022490"/>
    </source>
</evidence>
<keyword evidence="5 9" id="KW-0808">Transferase</keyword>
<comment type="subcellular location">
    <subcellularLocation>
        <location evidence="1 9">Cytoplasm</location>
    </subcellularLocation>
</comment>
<dbReference type="PROSITE" id="PS01054">
    <property type="entry name" value="TRANSALDOLASE_1"/>
    <property type="match status" value="1"/>
</dbReference>
<dbReference type="NCBIfam" id="TIGR00875">
    <property type="entry name" value="fsa_talC_mipB"/>
    <property type="match status" value="1"/>
</dbReference>
<evidence type="ECO:0000313" key="11">
    <source>
        <dbReference type="Proteomes" id="UP000184310"/>
    </source>
</evidence>
<dbReference type="SUPFAM" id="SSF51569">
    <property type="entry name" value="Aldolase"/>
    <property type="match status" value="1"/>
</dbReference>
<dbReference type="GO" id="GO:0005975">
    <property type="term" value="P:carbohydrate metabolic process"/>
    <property type="evidence" value="ECO:0007669"/>
    <property type="project" value="InterPro"/>
</dbReference>
<dbReference type="GO" id="GO:0004801">
    <property type="term" value="F:transaldolase activity"/>
    <property type="evidence" value="ECO:0007669"/>
    <property type="project" value="UniProtKB-UniRule"/>
</dbReference>
<comment type="similarity">
    <text evidence="3 9">Belongs to the transaldolase family. Type 3B subfamily.</text>
</comment>
<dbReference type="STRING" id="1121302.SAMN02745163_01431"/>
<dbReference type="PANTHER" id="PTHR10683">
    <property type="entry name" value="TRANSALDOLASE"/>
    <property type="match status" value="1"/>
</dbReference>
<dbReference type="InterPro" id="IPR022999">
    <property type="entry name" value="Transaldolase_3B"/>
</dbReference>
<dbReference type="Pfam" id="PF00923">
    <property type="entry name" value="TAL_FSA"/>
    <property type="match status" value="1"/>
</dbReference>
<evidence type="ECO:0000256" key="6">
    <source>
        <dbReference type="ARBA" id="ARBA00023126"/>
    </source>
</evidence>
<dbReference type="EC" id="2.2.1.2" evidence="9"/>
<evidence type="ECO:0000256" key="2">
    <source>
        <dbReference type="ARBA" id="ARBA00004857"/>
    </source>
</evidence>
<keyword evidence="11" id="KW-1185">Reference proteome</keyword>
<dbReference type="AlphaFoldDB" id="A0A1M6GYY0"/>
<keyword evidence="6 9" id="KW-0570">Pentose shunt</keyword>
<evidence type="ECO:0000256" key="5">
    <source>
        <dbReference type="ARBA" id="ARBA00022679"/>
    </source>
</evidence>
<protein>
    <recommendedName>
        <fullName evidence="9">Probable transaldolase</fullName>
        <ecNumber evidence="9">2.2.1.2</ecNumber>
    </recommendedName>
</protein>
<evidence type="ECO:0000256" key="3">
    <source>
        <dbReference type="ARBA" id="ARBA00005740"/>
    </source>
</evidence>
<dbReference type="InterPro" id="IPR001585">
    <property type="entry name" value="TAL/FSA"/>
</dbReference>
<dbReference type="OrthoDB" id="9807051at2"/>
<name>A0A1M6GYY0_9CLOT</name>
<evidence type="ECO:0000256" key="8">
    <source>
        <dbReference type="ARBA" id="ARBA00048810"/>
    </source>
</evidence>
<dbReference type="UniPathway" id="UPA00115">
    <property type="reaction ID" value="UER00414"/>
</dbReference>
<dbReference type="InterPro" id="IPR018225">
    <property type="entry name" value="Transaldolase_AS"/>
</dbReference>
<dbReference type="EMBL" id="FQZB01000006">
    <property type="protein sequence ID" value="SHJ15132.1"/>
    <property type="molecule type" value="Genomic_DNA"/>
</dbReference>
<gene>
    <name evidence="9" type="primary">tal</name>
    <name evidence="10" type="ORF">SAMN02745163_01431</name>
</gene>
<sequence length="215" mass="23393">MKIFVDTANIEEIKKANELGVICGVTTNPSLIAKEGRDLQEVINEICSIVDGPISAEVMSLDADGMVKEGRELAKLHKNIVIKIPMCEEGLKATKRLSQEGIKTNITLIFSPTQALLAARSGATYVSPFLGRLDDIGNPGINLVEQIVTIFKVHGIETEIISASVRNPMHVLDVATAGCHIATIPYSVIIQMIKHPLTDAGIKKFVEDYEKAFLK</sequence>
<reference evidence="10 11" key="1">
    <citation type="submission" date="2016-11" db="EMBL/GenBank/DDBJ databases">
        <authorList>
            <person name="Jaros S."/>
            <person name="Januszkiewicz K."/>
            <person name="Wedrychowicz H."/>
        </authorList>
    </citation>
    <scope>NUCLEOTIDE SEQUENCE [LARGE SCALE GENOMIC DNA]</scope>
    <source>
        <strain evidence="10 11">DSM 21758</strain>
    </source>
</reference>
<organism evidence="10 11">
    <name type="scientific">Clostridium cavendishii DSM 21758</name>
    <dbReference type="NCBI Taxonomy" id="1121302"/>
    <lineage>
        <taxon>Bacteria</taxon>
        <taxon>Bacillati</taxon>
        <taxon>Bacillota</taxon>
        <taxon>Clostridia</taxon>
        <taxon>Eubacteriales</taxon>
        <taxon>Clostridiaceae</taxon>
        <taxon>Clostridium</taxon>
    </lineage>
</organism>
<dbReference type="PANTHER" id="PTHR10683:SF36">
    <property type="entry name" value="TRANSALDOLASE"/>
    <property type="match status" value="1"/>
</dbReference>
<dbReference type="Proteomes" id="UP000184310">
    <property type="component" value="Unassembled WGS sequence"/>
</dbReference>
<proteinExistence type="inferred from homology"/>
<evidence type="ECO:0000256" key="7">
    <source>
        <dbReference type="ARBA" id="ARBA00023270"/>
    </source>
</evidence>
<evidence type="ECO:0000256" key="9">
    <source>
        <dbReference type="HAMAP-Rule" id="MF_00494"/>
    </source>
</evidence>
<dbReference type="Gene3D" id="3.20.20.70">
    <property type="entry name" value="Aldolase class I"/>
    <property type="match status" value="1"/>
</dbReference>
<comment type="function">
    <text evidence="9">Transaldolase is important for the balance of metabolites in the pentose-phosphate pathway.</text>
</comment>
<accession>A0A1M6GYY0</accession>
<dbReference type="InterPro" id="IPR004731">
    <property type="entry name" value="Transaldolase_3B/F6P_aldolase"/>
</dbReference>
<dbReference type="InterPro" id="IPR033919">
    <property type="entry name" value="TSA/FSA_arc/bac"/>
</dbReference>
<evidence type="ECO:0000256" key="1">
    <source>
        <dbReference type="ARBA" id="ARBA00004496"/>
    </source>
</evidence>
<dbReference type="GO" id="GO:0016832">
    <property type="term" value="F:aldehyde-lyase activity"/>
    <property type="evidence" value="ECO:0007669"/>
    <property type="project" value="InterPro"/>
</dbReference>
<dbReference type="GO" id="GO:0005737">
    <property type="term" value="C:cytoplasm"/>
    <property type="evidence" value="ECO:0007669"/>
    <property type="project" value="UniProtKB-SubCell"/>
</dbReference>
<dbReference type="CDD" id="cd00956">
    <property type="entry name" value="Transaldolase_FSA"/>
    <property type="match status" value="1"/>
</dbReference>
<comment type="pathway">
    <text evidence="2 9">Carbohydrate degradation; pentose phosphate pathway; D-glyceraldehyde 3-phosphate and beta-D-fructose 6-phosphate from D-ribose 5-phosphate and D-xylulose 5-phosphate (non-oxidative stage): step 2/3.</text>
</comment>
<dbReference type="RefSeq" id="WP_072985989.1">
    <property type="nucleotide sequence ID" value="NZ_FQZB01000006.1"/>
</dbReference>
<keyword evidence="7 9" id="KW-0704">Schiff base</keyword>
<evidence type="ECO:0000313" key="10">
    <source>
        <dbReference type="EMBL" id="SHJ15132.1"/>
    </source>
</evidence>
<comment type="catalytic activity">
    <reaction evidence="8 9">
        <text>D-sedoheptulose 7-phosphate + D-glyceraldehyde 3-phosphate = D-erythrose 4-phosphate + beta-D-fructose 6-phosphate</text>
        <dbReference type="Rhea" id="RHEA:17053"/>
        <dbReference type="ChEBI" id="CHEBI:16897"/>
        <dbReference type="ChEBI" id="CHEBI:57483"/>
        <dbReference type="ChEBI" id="CHEBI:57634"/>
        <dbReference type="ChEBI" id="CHEBI:59776"/>
        <dbReference type="EC" id="2.2.1.2"/>
    </reaction>
</comment>
<dbReference type="PROSITE" id="PS00958">
    <property type="entry name" value="TRANSALDOLASE_2"/>
    <property type="match status" value="1"/>
</dbReference>
<keyword evidence="4 9" id="KW-0963">Cytoplasm</keyword>
<feature type="active site" description="Schiff-base intermediate with substrate" evidence="9">
    <location>
        <position position="83"/>
    </location>
</feature>
<dbReference type="GO" id="GO:0006098">
    <property type="term" value="P:pentose-phosphate shunt"/>
    <property type="evidence" value="ECO:0007669"/>
    <property type="project" value="UniProtKB-UniRule"/>
</dbReference>
<dbReference type="FunFam" id="3.20.20.70:FF:000018">
    <property type="entry name" value="Probable transaldolase"/>
    <property type="match status" value="1"/>
</dbReference>